<dbReference type="AlphaFoldDB" id="A0ABD3FEY3"/>
<accession>A0ABD3FEY3</accession>
<dbReference type="EMBL" id="JBIMZQ010000022">
    <property type="protein sequence ID" value="KAL3664831.1"/>
    <property type="molecule type" value="Genomic_DNA"/>
</dbReference>
<dbReference type="Gene3D" id="2.60.120.180">
    <property type="match status" value="1"/>
</dbReference>
<reference evidence="4 5" key="1">
    <citation type="submission" date="2024-09" db="EMBL/GenBank/DDBJ databases">
        <title>Genome sequencing and assembly of Phytophthora oleae, isolate VK10A, causative agent of rot of olive drupes.</title>
        <authorList>
            <person name="Conti Taguali S."/>
            <person name="Riolo M."/>
            <person name="La Spada F."/>
            <person name="Cacciola S.O."/>
            <person name="Dionisio G."/>
        </authorList>
    </citation>
    <scope>NUCLEOTIDE SEQUENCE [LARGE SCALE GENOMIC DNA]</scope>
    <source>
        <strain evidence="4 5">VK10A</strain>
    </source>
</reference>
<gene>
    <name evidence="4" type="ORF">V7S43_010011</name>
</gene>
<keyword evidence="2" id="KW-0378">Hydrolase</keyword>
<dbReference type="SUPFAM" id="SSF49899">
    <property type="entry name" value="Concanavalin A-like lectins/glucanases"/>
    <property type="match status" value="1"/>
</dbReference>
<dbReference type="GO" id="GO:0016798">
    <property type="term" value="F:hydrolase activity, acting on glycosyl bonds"/>
    <property type="evidence" value="ECO:0007669"/>
    <property type="project" value="UniProtKB-KW"/>
</dbReference>
<evidence type="ECO:0000256" key="1">
    <source>
        <dbReference type="ARBA" id="ARBA00005519"/>
    </source>
</evidence>
<sequence>MKFLLPATIALAAAASTNAADFCTFNNDDSSKAVAGAFTVYNHVGESNVSAQQCTGVDSSEGSSIAWHTSYNTTGDDASQSKSFVVASLQMDQKKLSAIQSIPTDVTYTYTSQGEMVSNAVYDMYTTSYGHPENEVMVWLAAYGGAKPKSTTGLPIKSATLSGVEFDLYQGYYQNMNVFTFVAKTPVTTFTGDLKPFFSELPVNGTLFTEQYLQAVYFGTQAFNGTNAKLSVSKLSVSLQ</sequence>
<dbReference type="InterPro" id="IPR013320">
    <property type="entry name" value="ConA-like_dom_sf"/>
</dbReference>
<keyword evidence="2" id="KW-0326">Glycosidase</keyword>
<evidence type="ECO:0008006" key="6">
    <source>
        <dbReference type="Google" id="ProtNLM"/>
    </source>
</evidence>
<dbReference type="InterPro" id="IPR002594">
    <property type="entry name" value="GH12"/>
</dbReference>
<protein>
    <recommendedName>
        <fullName evidence="6">Cell 12A endoglucanase</fullName>
    </recommendedName>
</protein>
<dbReference type="GO" id="GO:0000272">
    <property type="term" value="P:polysaccharide catabolic process"/>
    <property type="evidence" value="ECO:0007669"/>
    <property type="project" value="UniProtKB-KW"/>
</dbReference>
<keyword evidence="2" id="KW-0119">Carbohydrate metabolism</keyword>
<comment type="similarity">
    <text evidence="1 2">Belongs to the glycosyl hydrolase 12 (cellulase H) family.</text>
</comment>
<evidence type="ECO:0000313" key="5">
    <source>
        <dbReference type="Proteomes" id="UP001632037"/>
    </source>
</evidence>
<dbReference type="Pfam" id="PF01670">
    <property type="entry name" value="Glyco_hydro_12"/>
    <property type="match status" value="1"/>
</dbReference>
<proteinExistence type="inferred from homology"/>
<feature type="chain" id="PRO_5044814372" description="Cell 12A endoglucanase" evidence="3">
    <location>
        <begin position="20"/>
        <end position="240"/>
    </location>
</feature>
<feature type="signal peptide" evidence="3">
    <location>
        <begin position="1"/>
        <end position="19"/>
    </location>
</feature>
<keyword evidence="2" id="KW-0624">Polysaccharide degradation</keyword>
<dbReference type="InterPro" id="IPR013319">
    <property type="entry name" value="GH11/12"/>
</dbReference>
<dbReference type="PANTHER" id="PTHR34002:SF9">
    <property type="entry name" value="XYLOGLUCAN-SPECIFIC ENDO-BETA-1,4-GLUCANASE A"/>
    <property type="match status" value="1"/>
</dbReference>
<evidence type="ECO:0000313" key="4">
    <source>
        <dbReference type="EMBL" id="KAL3664831.1"/>
    </source>
</evidence>
<keyword evidence="5" id="KW-1185">Reference proteome</keyword>
<name>A0ABD3FEY3_9STRA</name>
<evidence type="ECO:0000256" key="3">
    <source>
        <dbReference type="SAM" id="SignalP"/>
    </source>
</evidence>
<comment type="caution">
    <text evidence="4">The sequence shown here is derived from an EMBL/GenBank/DDBJ whole genome shotgun (WGS) entry which is preliminary data.</text>
</comment>
<keyword evidence="3" id="KW-0732">Signal</keyword>
<dbReference type="Proteomes" id="UP001632037">
    <property type="component" value="Unassembled WGS sequence"/>
</dbReference>
<evidence type="ECO:0000256" key="2">
    <source>
        <dbReference type="RuleBase" id="RU361163"/>
    </source>
</evidence>
<organism evidence="4 5">
    <name type="scientific">Phytophthora oleae</name>
    <dbReference type="NCBI Taxonomy" id="2107226"/>
    <lineage>
        <taxon>Eukaryota</taxon>
        <taxon>Sar</taxon>
        <taxon>Stramenopiles</taxon>
        <taxon>Oomycota</taxon>
        <taxon>Peronosporomycetes</taxon>
        <taxon>Peronosporales</taxon>
        <taxon>Peronosporaceae</taxon>
        <taxon>Phytophthora</taxon>
    </lineage>
</organism>
<dbReference type="PANTHER" id="PTHR34002">
    <property type="entry name" value="BLR1656 PROTEIN"/>
    <property type="match status" value="1"/>
</dbReference>